<proteinExistence type="predicted"/>
<reference evidence="3 4" key="1">
    <citation type="submission" date="2020-08" db="EMBL/GenBank/DDBJ databases">
        <title>Genomic Encyclopedia of Type Strains, Phase IV (KMG-IV): sequencing the most valuable type-strain genomes for metagenomic binning, comparative biology and taxonomic classification.</title>
        <authorList>
            <person name="Goeker M."/>
        </authorList>
    </citation>
    <scope>NUCLEOTIDE SEQUENCE [LARGE SCALE GENOMIC DNA]</scope>
    <source>
        <strain evidence="3 4">DSM 29007</strain>
    </source>
</reference>
<keyword evidence="2" id="KW-0732">Signal</keyword>
<dbReference type="AlphaFoldDB" id="A0A841GY66"/>
<evidence type="ECO:0000313" key="4">
    <source>
        <dbReference type="Proteomes" id="UP000582837"/>
    </source>
</evidence>
<gene>
    <name evidence="3" type="ORF">HNQ61_002299</name>
</gene>
<organism evidence="3 4">
    <name type="scientific">Longimicrobium terrae</name>
    <dbReference type="NCBI Taxonomy" id="1639882"/>
    <lineage>
        <taxon>Bacteria</taxon>
        <taxon>Pseudomonadati</taxon>
        <taxon>Gemmatimonadota</taxon>
        <taxon>Longimicrobiia</taxon>
        <taxon>Longimicrobiales</taxon>
        <taxon>Longimicrobiaceae</taxon>
        <taxon>Longimicrobium</taxon>
    </lineage>
</organism>
<feature type="signal peptide" evidence="2">
    <location>
        <begin position="1"/>
        <end position="24"/>
    </location>
</feature>
<accession>A0A841GY66</accession>
<comment type="caution">
    <text evidence="3">The sequence shown here is derived from an EMBL/GenBank/DDBJ whole genome shotgun (WGS) entry which is preliminary data.</text>
</comment>
<evidence type="ECO:0000256" key="2">
    <source>
        <dbReference type="SAM" id="SignalP"/>
    </source>
</evidence>
<feature type="region of interest" description="Disordered" evidence="1">
    <location>
        <begin position="110"/>
        <end position="152"/>
    </location>
</feature>
<evidence type="ECO:0008006" key="5">
    <source>
        <dbReference type="Google" id="ProtNLM"/>
    </source>
</evidence>
<evidence type="ECO:0000313" key="3">
    <source>
        <dbReference type="EMBL" id="MBB6070678.1"/>
    </source>
</evidence>
<feature type="chain" id="PRO_5033048116" description="DUF5666 domain-containing protein" evidence="2">
    <location>
        <begin position="25"/>
        <end position="221"/>
    </location>
</feature>
<protein>
    <recommendedName>
        <fullName evidence="5">DUF5666 domain-containing protein</fullName>
    </recommendedName>
</protein>
<evidence type="ECO:0000256" key="1">
    <source>
        <dbReference type="SAM" id="MobiDB-lite"/>
    </source>
</evidence>
<sequence>MKRFLRGLAMAGALVLGTSSVACAGTGWEDVLSNGGGLYDRQISGEVRGVNTRARRIELRTDRGGYETVRYDSRTEVVYGNRRYAASSLRQGDWVSLRVSRDRRGDQVAERVTVRESARDRSARSDDRYDRRNDRRDDRRDDNRGRYDGRSAVRSLDGRVGRVDRNRRMFEVRTSQGTVWATVVGATSRERDRIRDLRAGEYVRLRGRFTSNSRFEVESFR</sequence>
<dbReference type="Proteomes" id="UP000582837">
    <property type="component" value="Unassembled WGS sequence"/>
</dbReference>
<name>A0A841GY66_9BACT</name>
<dbReference type="PROSITE" id="PS51257">
    <property type="entry name" value="PROKAR_LIPOPROTEIN"/>
    <property type="match status" value="1"/>
</dbReference>
<dbReference type="EMBL" id="JACHIA010000005">
    <property type="protein sequence ID" value="MBB6070678.1"/>
    <property type="molecule type" value="Genomic_DNA"/>
</dbReference>
<keyword evidence="4" id="KW-1185">Reference proteome</keyword>